<proteinExistence type="predicted"/>
<dbReference type="AlphaFoldDB" id="A0A564Z452"/>
<accession>A0A564Z452</accession>
<evidence type="ECO:0000313" key="2">
    <source>
        <dbReference type="Proteomes" id="UP000321570"/>
    </source>
</evidence>
<sequence length="199" mass="22590">MTANSTTTLLLELKNTIFPDAAPNVGSSVRLRSKPVMGKVRKVHAPAYMLANISRSLCSNIQENALITQLLGKIRSNMSPPLEFISERSNYCSFDDLQRRGMDSLKQALLKTINESQNKSDFFHCSIPSRVQQISVSSVVNKRRRQEDRWFFDPDLIAYAPVDELLGEKTYLKLLTPQTLIQSGNKVQTLIFERLDIRT</sequence>
<gene>
    <name evidence="1" type="ORF">WMSIL1_LOCUS12342</name>
</gene>
<reference evidence="1 2" key="1">
    <citation type="submission" date="2019-07" db="EMBL/GenBank/DDBJ databases">
        <authorList>
            <person name="Jastrzebski P J."/>
            <person name="Paukszto L."/>
            <person name="Jastrzebski P J."/>
        </authorList>
    </citation>
    <scope>NUCLEOTIDE SEQUENCE [LARGE SCALE GENOMIC DNA]</scope>
    <source>
        <strain evidence="1 2">WMS-il1</strain>
    </source>
</reference>
<evidence type="ECO:0000313" key="1">
    <source>
        <dbReference type="EMBL" id="VUZ54230.1"/>
    </source>
</evidence>
<name>A0A564Z452_HYMDI</name>
<dbReference type="EMBL" id="CABIJS010000611">
    <property type="protein sequence ID" value="VUZ54230.1"/>
    <property type="molecule type" value="Genomic_DNA"/>
</dbReference>
<keyword evidence="2" id="KW-1185">Reference proteome</keyword>
<protein>
    <submittedName>
        <fullName evidence="1">Uncharacterized protein</fullName>
    </submittedName>
</protein>
<organism evidence="1 2">
    <name type="scientific">Hymenolepis diminuta</name>
    <name type="common">Rat tapeworm</name>
    <dbReference type="NCBI Taxonomy" id="6216"/>
    <lineage>
        <taxon>Eukaryota</taxon>
        <taxon>Metazoa</taxon>
        <taxon>Spiralia</taxon>
        <taxon>Lophotrochozoa</taxon>
        <taxon>Platyhelminthes</taxon>
        <taxon>Cestoda</taxon>
        <taxon>Eucestoda</taxon>
        <taxon>Cyclophyllidea</taxon>
        <taxon>Hymenolepididae</taxon>
        <taxon>Hymenolepis</taxon>
    </lineage>
</organism>
<dbReference type="Proteomes" id="UP000321570">
    <property type="component" value="Unassembled WGS sequence"/>
</dbReference>